<protein>
    <submittedName>
        <fullName evidence="1">Uncharacterized protein</fullName>
    </submittedName>
</protein>
<reference evidence="1" key="1">
    <citation type="submission" date="2020-11" db="EMBL/GenBank/DDBJ databases">
        <authorList>
            <person name="Davenport K.M."/>
            <person name="Bickhart D.M."/>
            <person name="Smith T.P.L."/>
            <person name="Murdoch B.M."/>
            <person name="Rosen B.D."/>
        </authorList>
    </citation>
    <scope>NUCLEOTIDE SEQUENCE [LARGE SCALE GENOMIC DNA]</scope>
    <source>
        <strain evidence="1">OAR_USU_Benz2616</strain>
    </source>
</reference>
<dbReference type="Ensembl" id="ENSOART00020069689.1">
    <property type="protein sequence ID" value="ENSOARP00020061988.1"/>
    <property type="gene ID" value="ENSOARG00020026379.2"/>
</dbReference>
<gene>
    <name evidence="1" type="primary">GRAP</name>
</gene>
<sequence>MESVALYSFQATESDELGFNKGDTLKEPCLSCPQILNMEDDQNWYKAELRGAEGFVPKNYIRVKPHPWYSGRISRQLAEEILRKRNHPGAFLIRESESSPGEFSVSVNYGDQVQHFKVLREPSGKYYLWEEKFNSLNELVAFYRTTTIAKKRQVFLQDEEPLPKPPRACFAQAQFDYSAQDPSQLSFRHGDIIEVLERLDPCWWRGRLSGRIGFFPRSYVQPVHL</sequence>
<name>A0AC11ERF1_SHEEP</name>
<reference evidence="1" key="3">
    <citation type="submission" date="2025-09" db="UniProtKB">
        <authorList>
            <consortium name="Ensembl"/>
        </authorList>
    </citation>
    <scope>IDENTIFICATION</scope>
</reference>
<evidence type="ECO:0000313" key="1">
    <source>
        <dbReference type="Ensembl" id="ENSOARP00020061988.1"/>
    </source>
</evidence>
<organism evidence="1">
    <name type="scientific">Ovis aries</name>
    <name type="common">Sheep</name>
    <dbReference type="NCBI Taxonomy" id="9940"/>
    <lineage>
        <taxon>Eukaryota</taxon>
        <taxon>Metazoa</taxon>
        <taxon>Chordata</taxon>
        <taxon>Craniata</taxon>
        <taxon>Vertebrata</taxon>
        <taxon>Euteleostomi</taxon>
        <taxon>Mammalia</taxon>
        <taxon>Eutheria</taxon>
        <taxon>Laurasiatheria</taxon>
        <taxon>Artiodactyla</taxon>
        <taxon>Ruminantia</taxon>
        <taxon>Pecora</taxon>
        <taxon>Bovidae</taxon>
        <taxon>Caprinae</taxon>
        <taxon>Ovis</taxon>
    </lineage>
</organism>
<proteinExistence type="predicted"/>
<reference evidence="1" key="2">
    <citation type="submission" date="2025-08" db="UniProtKB">
        <authorList>
            <consortium name="Ensembl"/>
        </authorList>
    </citation>
    <scope>IDENTIFICATION</scope>
</reference>
<accession>A0AC11ERF1</accession>